<evidence type="ECO:0000313" key="1">
    <source>
        <dbReference type="EMBL" id="KAJ4710773.1"/>
    </source>
</evidence>
<dbReference type="EMBL" id="CM051402">
    <property type="protein sequence ID" value="KAJ4710773.1"/>
    <property type="molecule type" value="Genomic_DNA"/>
</dbReference>
<keyword evidence="2" id="KW-1185">Reference proteome</keyword>
<comment type="caution">
    <text evidence="1">The sequence shown here is derived from an EMBL/GenBank/DDBJ whole genome shotgun (WGS) entry which is preliminary data.</text>
</comment>
<dbReference type="Proteomes" id="UP001164539">
    <property type="component" value="Chromosome 9"/>
</dbReference>
<gene>
    <name evidence="1" type="ORF">OWV82_016909</name>
</gene>
<protein>
    <submittedName>
        <fullName evidence="1">Ribosome maturation factor RimP</fullName>
    </submittedName>
</protein>
<sequence>MYAKACCGTYTINCPLEVERHQNQQNNNKLCGQPADKRQRKGVKFKSSKNMFVRNLQQTVRRSHSFFFSSSLYAKRLSFLALPIQNSLAIQNPSGLVDVYLQPISLFPPSFTVRFLTSSFTQNKEDHEEGTLQYEETEGEETTDGWEEEDETEPEVGDGGDGGGVVLQGVPWGERALSIANEVLLQFGDDIKLYAFKTTPRGYVYVRLDKLSNKNGCPSMEELEGFSQDYKKKLDEVGALGEIPDDLALEVSTPGAERILKVPDDLDRFKDMPMTVCYEDEDSDSTEKSRIFLLDSIEMDSQICVWKLADVRENRDPLRKGRPLSRKHKDWRLNLPFVMHKRVTLYLEY</sequence>
<accession>A0ACC1XHL9</accession>
<evidence type="ECO:0000313" key="2">
    <source>
        <dbReference type="Proteomes" id="UP001164539"/>
    </source>
</evidence>
<name>A0ACC1XHL9_MELAZ</name>
<reference evidence="1 2" key="1">
    <citation type="journal article" date="2023" name="Science">
        <title>Complex scaffold remodeling in plant triterpene biosynthesis.</title>
        <authorList>
            <person name="De La Pena R."/>
            <person name="Hodgson H."/>
            <person name="Liu J.C."/>
            <person name="Stephenson M.J."/>
            <person name="Martin A.C."/>
            <person name="Owen C."/>
            <person name="Harkess A."/>
            <person name="Leebens-Mack J."/>
            <person name="Jimenez L.E."/>
            <person name="Osbourn A."/>
            <person name="Sattely E.S."/>
        </authorList>
    </citation>
    <scope>NUCLEOTIDE SEQUENCE [LARGE SCALE GENOMIC DNA]</scope>
    <source>
        <strain evidence="2">cv. JPN11</strain>
        <tissue evidence="1">Leaf</tissue>
    </source>
</reference>
<organism evidence="1 2">
    <name type="scientific">Melia azedarach</name>
    <name type="common">Chinaberry tree</name>
    <dbReference type="NCBI Taxonomy" id="155640"/>
    <lineage>
        <taxon>Eukaryota</taxon>
        <taxon>Viridiplantae</taxon>
        <taxon>Streptophyta</taxon>
        <taxon>Embryophyta</taxon>
        <taxon>Tracheophyta</taxon>
        <taxon>Spermatophyta</taxon>
        <taxon>Magnoliopsida</taxon>
        <taxon>eudicotyledons</taxon>
        <taxon>Gunneridae</taxon>
        <taxon>Pentapetalae</taxon>
        <taxon>rosids</taxon>
        <taxon>malvids</taxon>
        <taxon>Sapindales</taxon>
        <taxon>Meliaceae</taxon>
        <taxon>Melia</taxon>
    </lineage>
</organism>
<proteinExistence type="predicted"/>